<sequence>MKAKSWYFLLLGIILFTIDTYGRPIWFENFEIAEKGYWGDDDGLTIHADLSGITKWFLNVDNCSFTASNDYVKTVSTSGGRFEALDCDGEAVWTSEWIRISGESSVSCKLTTRETGSGKTETSKYIHVFYRLDDGPEQLFEINGISAGNWGEAVVEQTGLQGDSLQIVIRLNTSYASDKIIVDDILVESQEPPLLPENLAAAGDLLINEILFNPYPDCDDFVEVVNVSNKELRTDHLFIASRDSDGNLKQVNSFSAFADYLAPGAYLLLCEKPDSLPFIYPQNCAENFMSSELPSMPNDGGVVALVDDSLNVIDELIYDAKMHHPSIADEEGISLERRSVKLPTSEWENWTSAASVVGFATPGCPNSMLELDFQTNSVTFEPDVISPNNDGYNDFTNLHFELSEPEWLLNVLIFDVSGRLIDQPQKNVTIGQTADLNWQGQRSDGELLAAGIYVFYIELTNLRGERKVFRKSCTIVNKIM</sequence>
<dbReference type="RefSeq" id="WP_120273707.1">
    <property type="nucleotide sequence ID" value="NZ_RAPN01000001.1"/>
</dbReference>
<dbReference type="Proteomes" id="UP000283387">
    <property type="component" value="Unassembled WGS sequence"/>
</dbReference>
<dbReference type="Pfam" id="PF13585">
    <property type="entry name" value="CHU_C"/>
    <property type="match status" value="1"/>
</dbReference>
<gene>
    <name evidence="1" type="ORF">BC643_2880</name>
</gene>
<organism evidence="1 2">
    <name type="scientific">Mangrovibacterium diazotrophicum</name>
    <dbReference type="NCBI Taxonomy" id="1261403"/>
    <lineage>
        <taxon>Bacteria</taxon>
        <taxon>Pseudomonadati</taxon>
        <taxon>Bacteroidota</taxon>
        <taxon>Bacteroidia</taxon>
        <taxon>Marinilabiliales</taxon>
        <taxon>Prolixibacteraceae</taxon>
        <taxon>Mangrovibacterium</taxon>
    </lineage>
</organism>
<dbReference type="OrthoDB" id="9758406at2"/>
<keyword evidence="2" id="KW-1185">Reference proteome</keyword>
<protein>
    <submittedName>
        <fullName evidence="1">CHU domain-containing protein</fullName>
    </submittedName>
</protein>
<name>A0A419WAM6_9BACT</name>
<reference evidence="1 2" key="1">
    <citation type="submission" date="2018-09" db="EMBL/GenBank/DDBJ databases">
        <title>Genomic Encyclopedia of Archaeal and Bacterial Type Strains, Phase II (KMG-II): from individual species to whole genera.</title>
        <authorList>
            <person name="Goeker M."/>
        </authorList>
    </citation>
    <scope>NUCLEOTIDE SEQUENCE [LARGE SCALE GENOMIC DNA]</scope>
    <source>
        <strain evidence="1 2">DSM 27148</strain>
    </source>
</reference>
<comment type="caution">
    <text evidence="1">The sequence shown here is derived from an EMBL/GenBank/DDBJ whole genome shotgun (WGS) entry which is preliminary data.</text>
</comment>
<dbReference type="EMBL" id="RAPN01000001">
    <property type="protein sequence ID" value="RKD92507.1"/>
    <property type="molecule type" value="Genomic_DNA"/>
</dbReference>
<proteinExistence type="predicted"/>
<evidence type="ECO:0000313" key="1">
    <source>
        <dbReference type="EMBL" id="RKD92507.1"/>
    </source>
</evidence>
<evidence type="ECO:0000313" key="2">
    <source>
        <dbReference type="Proteomes" id="UP000283387"/>
    </source>
</evidence>
<dbReference type="Gene3D" id="2.60.40.4070">
    <property type="match status" value="1"/>
</dbReference>
<dbReference type="AlphaFoldDB" id="A0A419WAM6"/>
<accession>A0A419WAM6</accession>